<dbReference type="GO" id="GO:0005524">
    <property type="term" value="F:ATP binding"/>
    <property type="evidence" value="ECO:0007669"/>
    <property type="project" value="UniProtKB-KW"/>
</dbReference>
<evidence type="ECO:0000313" key="4">
    <source>
        <dbReference type="EnsemblPlants" id="AET4Gv20368900.6"/>
    </source>
</evidence>
<reference evidence="5" key="2">
    <citation type="journal article" date="2017" name="Nat. Plants">
        <title>The Aegilops tauschii genome reveals multiple impacts of transposons.</title>
        <authorList>
            <person name="Zhao G."/>
            <person name="Zou C."/>
            <person name="Li K."/>
            <person name="Wang K."/>
            <person name="Li T."/>
            <person name="Gao L."/>
            <person name="Zhang X."/>
            <person name="Wang H."/>
            <person name="Yang Z."/>
            <person name="Liu X."/>
            <person name="Jiang W."/>
            <person name="Mao L."/>
            <person name="Kong X."/>
            <person name="Jiao Y."/>
            <person name="Jia J."/>
        </authorList>
    </citation>
    <scope>NUCLEOTIDE SEQUENCE [LARGE SCALE GENOMIC DNA]</scope>
    <source>
        <strain evidence="5">cv. AL8/78</strain>
    </source>
</reference>
<dbReference type="Pfam" id="PF21530">
    <property type="entry name" value="Pif1_2B_dom"/>
    <property type="match status" value="1"/>
</dbReference>
<dbReference type="SUPFAM" id="SSF52540">
    <property type="entry name" value="P-loop containing nucleoside triphosphate hydrolases"/>
    <property type="match status" value="1"/>
</dbReference>
<organism evidence="4 5">
    <name type="scientific">Aegilops tauschii subsp. strangulata</name>
    <name type="common">Goatgrass</name>
    <dbReference type="NCBI Taxonomy" id="200361"/>
    <lineage>
        <taxon>Eukaryota</taxon>
        <taxon>Viridiplantae</taxon>
        <taxon>Streptophyta</taxon>
        <taxon>Embryophyta</taxon>
        <taxon>Tracheophyta</taxon>
        <taxon>Spermatophyta</taxon>
        <taxon>Magnoliopsida</taxon>
        <taxon>Liliopsida</taxon>
        <taxon>Poales</taxon>
        <taxon>Poaceae</taxon>
        <taxon>BOP clade</taxon>
        <taxon>Pooideae</taxon>
        <taxon>Triticodae</taxon>
        <taxon>Triticeae</taxon>
        <taxon>Triticinae</taxon>
        <taxon>Aegilops</taxon>
    </lineage>
</organism>
<sequence length="187" mass="21271">MTVVLGGDFRQILPVIPKGKREHIISASIKRSYLWKNFEEYRLTENMRLNSFEGSPEEKAKTTEFANWILNIGDGTTTTIDDEDWVSIPEDLILHKGDDPKASIVNNTYPELHNKYTDRTYLEERAILCPRNETVDQINTPVMLMRNINQSAGLCNGTRLTITQLGKRFIEGQVITGANIGDKVYIP</sequence>
<protein>
    <recommendedName>
        <fullName evidence="1">ATP-dependent DNA helicase</fullName>
        <ecNumber evidence="1">5.6.2.3</ecNumber>
    </recommendedName>
</protein>
<reference evidence="4" key="5">
    <citation type="journal article" date="2021" name="G3 (Bethesda)">
        <title>Aegilops tauschii genome assembly Aet v5.0 features greater sequence contiguity and improved annotation.</title>
        <authorList>
            <person name="Wang L."/>
            <person name="Zhu T."/>
            <person name="Rodriguez J.C."/>
            <person name="Deal K.R."/>
            <person name="Dubcovsky J."/>
            <person name="McGuire P.E."/>
            <person name="Lux T."/>
            <person name="Spannagl M."/>
            <person name="Mayer K.F.X."/>
            <person name="Baldrich P."/>
            <person name="Meyers B.C."/>
            <person name="Huo N."/>
            <person name="Gu Y.Q."/>
            <person name="Zhou H."/>
            <person name="Devos K.M."/>
            <person name="Bennetzen J.L."/>
            <person name="Unver T."/>
            <person name="Budak H."/>
            <person name="Gulick P.J."/>
            <person name="Galiba G."/>
            <person name="Kalapos B."/>
            <person name="Nelson D.R."/>
            <person name="Li P."/>
            <person name="You F.M."/>
            <person name="Luo M.C."/>
            <person name="Dvorak J."/>
        </authorList>
    </citation>
    <scope>NUCLEOTIDE SEQUENCE [LARGE SCALE GENOMIC DNA]</scope>
    <source>
        <strain evidence="4">cv. AL8/78</strain>
    </source>
</reference>
<dbReference type="Proteomes" id="UP000015105">
    <property type="component" value="Chromosome 4D"/>
</dbReference>
<keyword evidence="1" id="KW-0233">DNA recombination</keyword>
<evidence type="ECO:0000259" key="3">
    <source>
        <dbReference type="Pfam" id="PF21530"/>
    </source>
</evidence>
<dbReference type="GO" id="GO:0000723">
    <property type="term" value="P:telomere maintenance"/>
    <property type="evidence" value="ECO:0007669"/>
    <property type="project" value="InterPro"/>
</dbReference>
<dbReference type="GO" id="GO:0006281">
    <property type="term" value="P:DNA repair"/>
    <property type="evidence" value="ECO:0007669"/>
    <property type="project" value="UniProtKB-KW"/>
</dbReference>
<name>A0A453HZ94_AEGTS</name>
<keyword evidence="1" id="KW-0227">DNA damage</keyword>
<dbReference type="InterPro" id="IPR049163">
    <property type="entry name" value="Pif1-like_2B_dom"/>
</dbReference>
<accession>A0A453HZ94</accession>
<feature type="domain" description="DNA helicase Pif1-like 2B" evidence="3">
    <location>
        <begin position="140"/>
        <end position="165"/>
    </location>
</feature>
<evidence type="ECO:0000256" key="1">
    <source>
        <dbReference type="RuleBase" id="RU363044"/>
    </source>
</evidence>
<dbReference type="EC" id="5.6.2.3" evidence="1"/>
<reference evidence="4" key="4">
    <citation type="submission" date="2019-03" db="UniProtKB">
        <authorList>
            <consortium name="EnsemblPlants"/>
        </authorList>
    </citation>
    <scope>IDENTIFICATION</scope>
</reference>
<keyword evidence="1" id="KW-0378">Hydrolase</keyword>
<feature type="domain" description="DNA helicase Pif1-like DEAD-box helicase" evidence="2">
    <location>
        <begin position="1"/>
        <end position="81"/>
    </location>
</feature>
<dbReference type="Pfam" id="PF05970">
    <property type="entry name" value="PIF1"/>
    <property type="match status" value="1"/>
</dbReference>
<dbReference type="GO" id="GO:0006310">
    <property type="term" value="P:DNA recombination"/>
    <property type="evidence" value="ECO:0007669"/>
    <property type="project" value="UniProtKB-KW"/>
</dbReference>
<dbReference type="PANTHER" id="PTHR10492:SF101">
    <property type="entry name" value="ATP-DEPENDENT DNA HELICASE"/>
    <property type="match status" value="1"/>
</dbReference>
<evidence type="ECO:0000313" key="5">
    <source>
        <dbReference type="Proteomes" id="UP000015105"/>
    </source>
</evidence>
<dbReference type="AlphaFoldDB" id="A0A453HZ94"/>
<comment type="cofactor">
    <cofactor evidence="1">
        <name>Mg(2+)</name>
        <dbReference type="ChEBI" id="CHEBI:18420"/>
    </cofactor>
</comment>
<dbReference type="GO" id="GO:0016887">
    <property type="term" value="F:ATP hydrolysis activity"/>
    <property type="evidence" value="ECO:0007669"/>
    <property type="project" value="RHEA"/>
</dbReference>
<dbReference type="PANTHER" id="PTHR10492">
    <property type="match status" value="1"/>
</dbReference>
<keyword evidence="1" id="KW-0234">DNA repair</keyword>
<comment type="similarity">
    <text evidence="1">Belongs to the helicase family.</text>
</comment>
<reference evidence="4" key="3">
    <citation type="journal article" date="2017" name="Nature">
        <title>Genome sequence of the progenitor of the wheat D genome Aegilops tauschii.</title>
        <authorList>
            <person name="Luo M.C."/>
            <person name="Gu Y.Q."/>
            <person name="Puiu D."/>
            <person name="Wang H."/>
            <person name="Twardziok S.O."/>
            <person name="Deal K.R."/>
            <person name="Huo N."/>
            <person name="Zhu T."/>
            <person name="Wang L."/>
            <person name="Wang Y."/>
            <person name="McGuire P.E."/>
            <person name="Liu S."/>
            <person name="Long H."/>
            <person name="Ramasamy R.K."/>
            <person name="Rodriguez J.C."/>
            <person name="Van S.L."/>
            <person name="Yuan L."/>
            <person name="Wang Z."/>
            <person name="Xia Z."/>
            <person name="Xiao L."/>
            <person name="Anderson O.D."/>
            <person name="Ouyang S."/>
            <person name="Liang Y."/>
            <person name="Zimin A.V."/>
            <person name="Pertea G."/>
            <person name="Qi P."/>
            <person name="Bennetzen J.L."/>
            <person name="Dai X."/>
            <person name="Dawson M.W."/>
            <person name="Muller H.G."/>
            <person name="Kugler K."/>
            <person name="Rivarola-Duarte L."/>
            <person name="Spannagl M."/>
            <person name="Mayer K.F.X."/>
            <person name="Lu F.H."/>
            <person name="Bevan M.W."/>
            <person name="Leroy P."/>
            <person name="Li P."/>
            <person name="You F.M."/>
            <person name="Sun Q."/>
            <person name="Liu Z."/>
            <person name="Lyons E."/>
            <person name="Wicker T."/>
            <person name="Salzberg S.L."/>
            <person name="Devos K.M."/>
            <person name="Dvorak J."/>
        </authorList>
    </citation>
    <scope>NUCLEOTIDE SEQUENCE [LARGE SCALE GENOMIC DNA]</scope>
    <source>
        <strain evidence="4">cv. AL8/78</strain>
    </source>
</reference>
<dbReference type="InterPro" id="IPR027417">
    <property type="entry name" value="P-loop_NTPase"/>
</dbReference>
<evidence type="ECO:0000259" key="2">
    <source>
        <dbReference type="Pfam" id="PF05970"/>
    </source>
</evidence>
<keyword evidence="1" id="KW-0067">ATP-binding</keyword>
<reference evidence="5" key="1">
    <citation type="journal article" date="2014" name="Science">
        <title>Ancient hybridizations among the ancestral genomes of bread wheat.</title>
        <authorList>
            <consortium name="International Wheat Genome Sequencing Consortium,"/>
            <person name="Marcussen T."/>
            <person name="Sandve S.R."/>
            <person name="Heier L."/>
            <person name="Spannagl M."/>
            <person name="Pfeifer M."/>
            <person name="Jakobsen K.S."/>
            <person name="Wulff B.B."/>
            <person name="Steuernagel B."/>
            <person name="Mayer K.F."/>
            <person name="Olsen O.A."/>
        </authorList>
    </citation>
    <scope>NUCLEOTIDE SEQUENCE [LARGE SCALE GENOMIC DNA]</scope>
    <source>
        <strain evidence="5">cv. AL8/78</strain>
    </source>
</reference>
<dbReference type="GO" id="GO:0043139">
    <property type="term" value="F:5'-3' DNA helicase activity"/>
    <property type="evidence" value="ECO:0007669"/>
    <property type="project" value="UniProtKB-EC"/>
</dbReference>
<dbReference type="EnsemblPlants" id="AET4Gv20368900.6">
    <property type="protein sequence ID" value="AET4Gv20368900.6"/>
    <property type="gene ID" value="AET4Gv20368900"/>
</dbReference>
<dbReference type="InterPro" id="IPR010285">
    <property type="entry name" value="DNA_helicase_pif1-like_DEAD"/>
</dbReference>
<dbReference type="Gramene" id="AET4Gv20368900.6">
    <property type="protein sequence ID" value="AET4Gv20368900.6"/>
    <property type="gene ID" value="AET4Gv20368900"/>
</dbReference>
<keyword evidence="5" id="KW-1185">Reference proteome</keyword>
<proteinExistence type="inferred from homology"/>
<keyword evidence="1" id="KW-0347">Helicase</keyword>
<keyword evidence="1" id="KW-0547">Nucleotide-binding</keyword>
<comment type="catalytic activity">
    <reaction evidence="1">
        <text>ATP + H2O = ADP + phosphate + H(+)</text>
        <dbReference type="Rhea" id="RHEA:13065"/>
        <dbReference type="ChEBI" id="CHEBI:15377"/>
        <dbReference type="ChEBI" id="CHEBI:15378"/>
        <dbReference type="ChEBI" id="CHEBI:30616"/>
        <dbReference type="ChEBI" id="CHEBI:43474"/>
        <dbReference type="ChEBI" id="CHEBI:456216"/>
        <dbReference type="EC" id="5.6.2.3"/>
    </reaction>
</comment>